<accession>A0A6A6K2N9</accession>
<sequence>MGLELTEIPSTFSSEANCVPFSSLDPIAKDVCFASSSEGPIPSHITGAHKAARERTDVAGLVWRPLKSGEYHPYSAVRKEHMPIALGTRCLLIFSLSKPRVKGFVWELELDLDRARRDTTEFTELGLELEKSNGATDEDEPALAPKVSELTTELTSKLASEVA</sequence>
<dbReference type="Proteomes" id="UP000467840">
    <property type="component" value="Unassembled WGS sequence"/>
</dbReference>
<dbReference type="AlphaFoldDB" id="A0A6A6K2N9"/>
<protein>
    <submittedName>
        <fullName evidence="2">Uncharacterized protein</fullName>
    </submittedName>
</protein>
<feature type="region of interest" description="Disordered" evidence="1">
    <location>
        <begin position="127"/>
        <end position="149"/>
    </location>
</feature>
<name>A0A6A6K2N9_HEVBR</name>
<evidence type="ECO:0000313" key="3">
    <source>
        <dbReference type="Proteomes" id="UP000467840"/>
    </source>
</evidence>
<evidence type="ECO:0000256" key="1">
    <source>
        <dbReference type="SAM" id="MobiDB-lite"/>
    </source>
</evidence>
<reference evidence="2 3" key="1">
    <citation type="journal article" date="2020" name="Mol. Plant">
        <title>The Chromosome-Based Rubber Tree Genome Provides New Insights into Spurge Genome Evolution and Rubber Biosynthesis.</title>
        <authorList>
            <person name="Liu J."/>
            <person name="Shi C."/>
            <person name="Shi C.C."/>
            <person name="Li W."/>
            <person name="Zhang Q.J."/>
            <person name="Zhang Y."/>
            <person name="Li K."/>
            <person name="Lu H.F."/>
            <person name="Shi C."/>
            <person name="Zhu S.T."/>
            <person name="Xiao Z.Y."/>
            <person name="Nan H."/>
            <person name="Yue Y."/>
            <person name="Zhu X.G."/>
            <person name="Wu Y."/>
            <person name="Hong X.N."/>
            <person name="Fan G.Y."/>
            <person name="Tong Y."/>
            <person name="Zhang D."/>
            <person name="Mao C.L."/>
            <person name="Liu Y.L."/>
            <person name="Hao S.J."/>
            <person name="Liu W.Q."/>
            <person name="Lv M.Q."/>
            <person name="Zhang H.B."/>
            <person name="Liu Y."/>
            <person name="Hu-Tang G.R."/>
            <person name="Wang J.P."/>
            <person name="Wang J.H."/>
            <person name="Sun Y.H."/>
            <person name="Ni S.B."/>
            <person name="Chen W.B."/>
            <person name="Zhang X.C."/>
            <person name="Jiao Y.N."/>
            <person name="Eichler E.E."/>
            <person name="Li G.H."/>
            <person name="Liu X."/>
            <person name="Gao L.Z."/>
        </authorList>
    </citation>
    <scope>NUCLEOTIDE SEQUENCE [LARGE SCALE GENOMIC DNA]</scope>
    <source>
        <strain evidence="3">cv. GT1</strain>
        <tissue evidence="2">Leaf</tissue>
    </source>
</reference>
<dbReference type="EMBL" id="JAAGAX010000367">
    <property type="protein sequence ID" value="KAF2282326.1"/>
    <property type="molecule type" value="Genomic_DNA"/>
</dbReference>
<proteinExistence type="predicted"/>
<gene>
    <name evidence="2" type="ORF">GH714_043855</name>
</gene>
<organism evidence="2 3">
    <name type="scientific">Hevea brasiliensis</name>
    <name type="common">Para rubber tree</name>
    <name type="synonym">Siphonia brasiliensis</name>
    <dbReference type="NCBI Taxonomy" id="3981"/>
    <lineage>
        <taxon>Eukaryota</taxon>
        <taxon>Viridiplantae</taxon>
        <taxon>Streptophyta</taxon>
        <taxon>Embryophyta</taxon>
        <taxon>Tracheophyta</taxon>
        <taxon>Spermatophyta</taxon>
        <taxon>Magnoliopsida</taxon>
        <taxon>eudicotyledons</taxon>
        <taxon>Gunneridae</taxon>
        <taxon>Pentapetalae</taxon>
        <taxon>rosids</taxon>
        <taxon>fabids</taxon>
        <taxon>Malpighiales</taxon>
        <taxon>Euphorbiaceae</taxon>
        <taxon>Crotonoideae</taxon>
        <taxon>Micrandreae</taxon>
        <taxon>Hevea</taxon>
    </lineage>
</organism>
<comment type="caution">
    <text evidence="2">The sequence shown here is derived from an EMBL/GenBank/DDBJ whole genome shotgun (WGS) entry which is preliminary data.</text>
</comment>
<keyword evidence="3" id="KW-1185">Reference proteome</keyword>
<evidence type="ECO:0000313" key="2">
    <source>
        <dbReference type="EMBL" id="KAF2282326.1"/>
    </source>
</evidence>